<dbReference type="InterPro" id="IPR016181">
    <property type="entry name" value="Acyl_CoA_acyltransferase"/>
</dbReference>
<dbReference type="KEGG" id="dee:HQN60_01115"/>
<dbReference type="PROSITE" id="PS51186">
    <property type="entry name" value="GNAT"/>
    <property type="match status" value="1"/>
</dbReference>
<dbReference type="InterPro" id="IPR000182">
    <property type="entry name" value="GNAT_dom"/>
</dbReference>
<dbReference type="AlphaFoldDB" id="A0A6M8SMR8"/>
<dbReference type="EMBL" id="CP054143">
    <property type="protein sequence ID" value="QKJ65444.1"/>
    <property type="molecule type" value="Genomic_DNA"/>
</dbReference>
<dbReference type="SUPFAM" id="SSF55729">
    <property type="entry name" value="Acyl-CoA N-acyltransferases (Nat)"/>
    <property type="match status" value="1"/>
</dbReference>
<dbReference type="PANTHER" id="PTHR43415:SF3">
    <property type="entry name" value="GNAT-FAMILY ACETYLTRANSFERASE"/>
    <property type="match status" value="1"/>
</dbReference>
<keyword evidence="2" id="KW-0808">Transferase</keyword>
<dbReference type="Gene3D" id="3.40.630.30">
    <property type="match status" value="1"/>
</dbReference>
<keyword evidence="3" id="KW-1185">Reference proteome</keyword>
<dbReference type="GO" id="GO:0016747">
    <property type="term" value="F:acyltransferase activity, transferring groups other than amino-acyl groups"/>
    <property type="evidence" value="ECO:0007669"/>
    <property type="project" value="InterPro"/>
</dbReference>
<dbReference type="Pfam" id="PF00583">
    <property type="entry name" value="Acetyltransf_1"/>
    <property type="match status" value="1"/>
</dbReference>
<name>A0A6M8SMR8_9NEIS</name>
<sequence>MQQVEIRHSTMADIEAINAVHAGPKAYAGTLDLPYGNPTKWQKMLSDLPPNSVSLVALREGQLLGHLMLGIDPHPRRRHIAWFGIWVRDDVQGQGIGQQLLAAAIDLADNWQNIHRLEITVYVDNVAAIALYRKFGFEVEGEGKDYAFRDGRYVNAYYMARIRRQPL</sequence>
<organism evidence="2 3">
    <name type="scientific">Deefgea piscis</name>
    <dbReference type="NCBI Taxonomy" id="2739061"/>
    <lineage>
        <taxon>Bacteria</taxon>
        <taxon>Pseudomonadati</taxon>
        <taxon>Pseudomonadota</taxon>
        <taxon>Betaproteobacteria</taxon>
        <taxon>Neisseriales</taxon>
        <taxon>Chitinibacteraceae</taxon>
        <taxon>Deefgea</taxon>
    </lineage>
</organism>
<evidence type="ECO:0000313" key="2">
    <source>
        <dbReference type="EMBL" id="QKJ65444.1"/>
    </source>
</evidence>
<accession>A0A6M8SMR8</accession>
<gene>
    <name evidence="2" type="ORF">HQN60_01115</name>
</gene>
<dbReference type="CDD" id="cd04301">
    <property type="entry name" value="NAT_SF"/>
    <property type="match status" value="1"/>
</dbReference>
<evidence type="ECO:0000313" key="3">
    <source>
        <dbReference type="Proteomes" id="UP000504844"/>
    </source>
</evidence>
<evidence type="ECO:0000259" key="1">
    <source>
        <dbReference type="PROSITE" id="PS51186"/>
    </source>
</evidence>
<proteinExistence type="predicted"/>
<dbReference type="Proteomes" id="UP000504844">
    <property type="component" value="Chromosome"/>
</dbReference>
<feature type="domain" description="N-acetyltransferase" evidence="1">
    <location>
        <begin position="4"/>
        <end position="164"/>
    </location>
</feature>
<protein>
    <submittedName>
        <fullName evidence="2">GNAT family N-acetyltransferase</fullName>
    </submittedName>
</protein>
<reference evidence="2 3" key="1">
    <citation type="submission" date="2020-05" db="EMBL/GenBank/DDBJ databases">
        <title>Complete genome sequence of Deefgea sp. D17.</title>
        <authorList>
            <person name="Bae J.-W."/>
            <person name="Han J.E."/>
        </authorList>
    </citation>
    <scope>NUCLEOTIDE SEQUENCE [LARGE SCALE GENOMIC DNA]</scope>
    <source>
        <strain evidence="2 3">D17</strain>
    </source>
</reference>
<dbReference type="PANTHER" id="PTHR43415">
    <property type="entry name" value="SPERMIDINE N(1)-ACETYLTRANSFERASE"/>
    <property type="match status" value="1"/>
</dbReference>